<gene>
    <name evidence="2" type="ORF">F4X82_01820</name>
</gene>
<feature type="compositionally biased region" description="Polar residues" evidence="1">
    <location>
        <begin position="20"/>
        <end position="29"/>
    </location>
</feature>
<accession>A0A845D940</accession>
<dbReference type="EMBL" id="VXOY01000014">
    <property type="protein sequence ID" value="MYE38240.1"/>
    <property type="molecule type" value="Genomic_DNA"/>
</dbReference>
<comment type="caution">
    <text evidence="2">The sequence shown here is derived from an EMBL/GenBank/DDBJ whole genome shotgun (WGS) entry which is preliminary data.</text>
</comment>
<evidence type="ECO:0000256" key="1">
    <source>
        <dbReference type="SAM" id="MobiDB-lite"/>
    </source>
</evidence>
<evidence type="ECO:0000313" key="2">
    <source>
        <dbReference type="EMBL" id="MYE38240.1"/>
    </source>
</evidence>
<feature type="region of interest" description="Disordered" evidence="1">
    <location>
        <begin position="15"/>
        <end position="83"/>
    </location>
</feature>
<dbReference type="Proteomes" id="UP000449092">
    <property type="component" value="Unassembled WGS sequence"/>
</dbReference>
<sequence>MLVKSLRRYLQLISIKMEDTNTPGVEDNTQPAQEGQAPEGQQAQTPEVPEQQPTSFADEVGGQETQQKQQGQPREYTPQQTNDFEAGKRIGARDAQARIQELEAQVAQQQPQQVQQRTQVNDTYQPSGVDVNALAGTVADMQYANQRDVKIQEHLASNPQLEPLKAHVTALSRQTAYKNLPTQDLFHIVEKQQNFSLQANNQPQEQPVASAVPNNSVAGADNTQNMTATERVAQMRAEYRKNNPNG</sequence>
<proteinExistence type="predicted"/>
<organism evidence="2 3">
    <name type="scientific">Candidatus Spechtbacteria bacterium SB0662_bin_43</name>
    <dbReference type="NCBI Taxonomy" id="2604897"/>
    <lineage>
        <taxon>Bacteria</taxon>
        <taxon>Candidatus Spechtiibacteriota</taxon>
    </lineage>
</organism>
<dbReference type="AlphaFoldDB" id="A0A845D940"/>
<feature type="compositionally biased region" description="Low complexity" evidence="1">
    <location>
        <begin position="30"/>
        <end position="44"/>
    </location>
</feature>
<reference evidence="2 3" key="1">
    <citation type="submission" date="2019-09" db="EMBL/GenBank/DDBJ databases">
        <title>Characterisation of the sponge microbiome using genome-centric metagenomics.</title>
        <authorList>
            <person name="Engelberts J.P."/>
            <person name="Robbins S.J."/>
            <person name="De Goeij J.M."/>
            <person name="Aranda M."/>
            <person name="Bell S.C."/>
            <person name="Webster N.S."/>
        </authorList>
    </citation>
    <scope>NUCLEOTIDE SEQUENCE [LARGE SCALE GENOMIC DNA]</scope>
    <source>
        <strain evidence="2">SB0662_bin_43</strain>
    </source>
</reference>
<evidence type="ECO:0000313" key="3">
    <source>
        <dbReference type="Proteomes" id="UP000449092"/>
    </source>
</evidence>
<protein>
    <submittedName>
        <fullName evidence="2">Uncharacterized protein</fullName>
    </submittedName>
</protein>
<name>A0A845D940_9BACT</name>
<feature type="region of interest" description="Disordered" evidence="1">
    <location>
        <begin position="199"/>
        <end position="226"/>
    </location>
</feature>
<feature type="compositionally biased region" description="Low complexity" evidence="1">
    <location>
        <begin position="62"/>
        <end position="72"/>
    </location>
</feature>